<evidence type="ECO:0000256" key="4">
    <source>
        <dbReference type="ARBA" id="ARBA00022538"/>
    </source>
</evidence>
<evidence type="ECO:0000256" key="8">
    <source>
        <dbReference type="ARBA" id="ARBA00023065"/>
    </source>
</evidence>
<evidence type="ECO:0000256" key="1">
    <source>
        <dbReference type="ARBA" id="ARBA00004127"/>
    </source>
</evidence>
<evidence type="ECO:0000256" key="2">
    <source>
        <dbReference type="ARBA" id="ARBA00022448"/>
    </source>
</evidence>
<keyword evidence="6" id="KW-0630">Potassium</keyword>
<dbReference type="GO" id="GO:0006813">
    <property type="term" value="P:potassium ion transport"/>
    <property type="evidence" value="ECO:0007669"/>
    <property type="project" value="UniProtKB-KW"/>
</dbReference>
<dbReference type="GO" id="GO:0015297">
    <property type="term" value="F:antiporter activity"/>
    <property type="evidence" value="ECO:0007669"/>
    <property type="project" value="UniProtKB-KW"/>
</dbReference>
<dbReference type="SUPFAM" id="SSF51735">
    <property type="entry name" value="NAD(P)-binding Rossmann-fold domains"/>
    <property type="match status" value="1"/>
</dbReference>
<dbReference type="GO" id="GO:1902600">
    <property type="term" value="P:proton transmembrane transport"/>
    <property type="evidence" value="ECO:0007669"/>
    <property type="project" value="InterPro"/>
</dbReference>
<evidence type="ECO:0000256" key="3">
    <source>
        <dbReference type="ARBA" id="ARBA00022449"/>
    </source>
</evidence>
<proteinExistence type="predicted"/>
<keyword evidence="5 10" id="KW-0812">Transmembrane</keyword>
<protein>
    <submittedName>
        <fullName evidence="12">Putative Sodium/hydrogen exchanger</fullName>
    </submittedName>
</protein>
<dbReference type="FunFam" id="3.40.50.720:FF:000036">
    <property type="entry name" value="Glutathione-regulated potassium-efflux system protein KefB"/>
    <property type="match status" value="1"/>
</dbReference>
<feature type="transmembrane region" description="Helical" evidence="10">
    <location>
        <begin position="51"/>
        <end position="71"/>
    </location>
</feature>
<keyword evidence="7 10" id="KW-1133">Transmembrane helix</keyword>
<organism evidence="12">
    <name type="scientific">mine drainage metagenome</name>
    <dbReference type="NCBI Taxonomy" id="410659"/>
    <lineage>
        <taxon>unclassified sequences</taxon>
        <taxon>metagenomes</taxon>
        <taxon>ecological metagenomes</taxon>
    </lineage>
</organism>
<feature type="transmembrane region" description="Helical" evidence="10">
    <location>
        <begin position="83"/>
        <end position="105"/>
    </location>
</feature>
<accession>E6PV45</accession>
<dbReference type="PANTHER" id="PTHR46157:SF4">
    <property type="entry name" value="K(+) EFFLUX ANTIPORTER 3, CHLOROPLASTIC"/>
    <property type="match status" value="1"/>
</dbReference>
<keyword evidence="9 10" id="KW-0472">Membrane</keyword>
<gene>
    <name evidence="12" type="ORF">CARN2_0012</name>
</gene>
<feature type="transmembrane region" description="Helical" evidence="10">
    <location>
        <begin position="211"/>
        <end position="244"/>
    </location>
</feature>
<dbReference type="Gene3D" id="3.40.50.720">
    <property type="entry name" value="NAD(P)-binding Rossmann-like Domain"/>
    <property type="match status" value="1"/>
</dbReference>
<dbReference type="InterPro" id="IPR036291">
    <property type="entry name" value="NAD(P)-bd_dom_sf"/>
</dbReference>
<keyword evidence="8" id="KW-0406">Ion transport</keyword>
<dbReference type="AlphaFoldDB" id="E6PV45"/>
<feature type="transmembrane region" description="Helical" evidence="10">
    <location>
        <begin position="349"/>
        <end position="368"/>
    </location>
</feature>
<dbReference type="PROSITE" id="PS51201">
    <property type="entry name" value="RCK_N"/>
    <property type="match status" value="1"/>
</dbReference>
<evidence type="ECO:0000259" key="11">
    <source>
        <dbReference type="PROSITE" id="PS51201"/>
    </source>
</evidence>
<dbReference type="PANTHER" id="PTHR46157">
    <property type="entry name" value="K(+) EFFLUX ANTIPORTER 3, CHLOROPLASTIC"/>
    <property type="match status" value="1"/>
</dbReference>
<dbReference type="InterPro" id="IPR003148">
    <property type="entry name" value="RCK_N"/>
</dbReference>
<evidence type="ECO:0000256" key="5">
    <source>
        <dbReference type="ARBA" id="ARBA00022692"/>
    </source>
</evidence>
<dbReference type="Gene3D" id="1.20.1530.20">
    <property type="match status" value="1"/>
</dbReference>
<keyword evidence="4" id="KW-0633">Potassium transport</keyword>
<evidence type="ECO:0000313" key="12">
    <source>
        <dbReference type="EMBL" id="CBH98802.1"/>
    </source>
</evidence>
<dbReference type="InterPro" id="IPR006153">
    <property type="entry name" value="Cation/H_exchanger_TM"/>
</dbReference>
<evidence type="ECO:0000256" key="6">
    <source>
        <dbReference type="ARBA" id="ARBA00022958"/>
    </source>
</evidence>
<evidence type="ECO:0000256" key="9">
    <source>
        <dbReference type="ARBA" id="ARBA00023136"/>
    </source>
</evidence>
<keyword evidence="2" id="KW-0813">Transport</keyword>
<dbReference type="InterPro" id="IPR038770">
    <property type="entry name" value="Na+/solute_symporter_sf"/>
</dbReference>
<feature type="transmembrane region" description="Helical" evidence="10">
    <location>
        <begin position="144"/>
        <end position="166"/>
    </location>
</feature>
<keyword evidence="3" id="KW-0050">Antiport</keyword>
<dbReference type="Pfam" id="PF00999">
    <property type="entry name" value="Na_H_Exchanger"/>
    <property type="match status" value="1"/>
</dbReference>
<feature type="transmembrane region" description="Helical" evidence="10">
    <location>
        <begin position="111"/>
        <end position="132"/>
    </location>
</feature>
<dbReference type="Pfam" id="PF02254">
    <property type="entry name" value="TrkA_N"/>
    <property type="match status" value="1"/>
</dbReference>
<sequence>MSATAFLTLLAAAVLLVPLFKRLGLGSVLGYLVAGVAVGPYGLGVDSRPEAILHTAELGVTLLMFLIGLELQPSRLWALRRQVFGLGTLQMAGVALPIAALGVAFGLGWSGAALVGVALAMSSTAYILPLLAERRELTTRFGRESFAILLFQDVSVIPILALLALAGVGGKAPGWPALAALVLLAVAGRPLLATMFRYVARFGGGNRELFAAAALLGAVGIAVGLSSVGLSASLGAFLAGVLLADSEFRHALEAAIEPFESLLLGLFFIAVGMGIQLSLVAARPLLVLGLGAGILLFKAGVLYAGRRALGGGDALSRPLAIILACGGEFAFVLLSSAQSGGLLNLSTTALLTVAVAVSMALAPFLLMLNDRLVAPWMRERAKPAFSAIDEPAKPVVIAGYGRFGQVVGRMLNAQGVEFTALDASPEQVDFVRRFGNKIYYGDASRLALLHAAHVGEARLFVLAVDDVETSLKIAALMRMHFPDVPLLARARNRTHLMRLREMGVREAMRETWWSSVELGKLALKTVRPELDVERFAALFAAHDARLLERQQAVYHDQAALIALSKTASAELEDILQGDAQLREHQTQAEAAPAPTTLAG</sequence>
<evidence type="ECO:0000256" key="7">
    <source>
        <dbReference type="ARBA" id="ARBA00022989"/>
    </source>
</evidence>
<dbReference type="GO" id="GO:0012505">
    <property type="term" value="C:endomembrane system"/>
    <property type="evidence" value="ECO:0007669"/>
    <property type="project" value="UniProtKB-SubCell"/>
</dbReference>
<feature type="transmembrane region" description="Helical" evidence="10">
    <location>
        <begin position="178"/>
        <end position="199"/>
    </location>
</feature>
<feature type="transmembrane region" description="Helical" evidence="10">
    <location>
        <begin position="318"/>
        <end position="337"/>
    </location>
</feature>
<comment type="subcellular location">
    <subcellularLocation>
        <location evidence="1">Endomembrane system</location>
        <topology evidence="1">Multi-pass membrane protein</topology>
    </subcellularLocation>
</comment>
<evidence type="ECO:0000256" key="10">
    <source>
        <dbReference type="SAM" id="Phobius"/>
    </source>
</evidence>
<feature type="domain" description="RCK N-terminal" evidence="11">
    <location>
        <begin position="392"/>
        <end position="508"/>
    </location>
</feature>
<dbReference type="EMBL" id="CABM01000062">
    <property type="protein sequence ID" value="CBH98802.1"/>
    <property type="molecule type" value="Genomic_DNA"/>
</dbReference>
<feature type="transmembrane region" description="Helical" evidence="10">
    <location>
        <begin position="264"/>
        <end position="297"/>
    </location>
</feature>
<dbReference type="GO" id="GO:0005886">
    <property type="term" value="C:plasma membrane"/>
    <property type="evidence" value="ECO:0007669"/>
    <property type="project" value="TreeGrafter"/>
</dbReference>
<reference evidence="12" key="1">
    <citation type="submission" date="2009-10" db="EMBL/GenBank/DDBJ databases">
        <title>Diversity of trophic interactions inside an arsenic-rich microbial ecosystem.</title>
        <authorList>
            <person name="Bertin P.N."/>
            <person name="Heinrich-Salmeron A."/>
            <person name="Pelletier E."/>
            <person name="Goulhen-Chollet F."/>
            <person name="Arsene-Ploetze F."/>
            <person name="Gallien S."/>
            <person name="Calteau A."/>
            <person name="Vallenet D."/>
            <person name="Casiot C."/>
            <person name="Chane-Woon-Ming B."/>
            <person name="Giloteaux L."/>
            <person name="Barakat M."/>
            <person name="Bonnefoy V."/>
            <person name="Bruneel O."/>
            <person name="Chandler M."/>
            <person name="Cleiss J."/>
            <person name="Duran R."/>
            <person name="Elbaz-Poulichet F."/>
            <person name="Fonknechten N."/>
            <person name="Lauga B."/>
            <person name="Mornico D."/>
            <person name="Ortet P."/>
            <person name="Schaeffer C."/>
            <person name="Siguier P."/>
            <person name="Alexander Thil Smith A."/>
            <person name="Van Dorsselaer A."/>
            <person name="Weissenbach J."/>
            <person name="Medigue C."/>
            <person name="Le Paslier D."/>
        </authorList>
    </citation>
    <scope>NUCLEOTIDE SEQUENCE</scope>
</reference>
<comment type="caution">
    <text evidence="12">The sequence shown here is derived from an EMBL/GenBank/DDBJ whole genome shotgun (WGS) entry which is preliminary data.</text>
</comment>
<name>E6PV45_9ZZZZ</name>